<comment type="caution">
    <text evidence="3">The sequence shown here is derived from an EMBL/GenBank/DDBJ whole genome shotgun (WGS) entry which is preliminary data.</text>
</comment>
<feature type="domain" description="FAD dependent oxidoreductase" evidence="2">
    <location>
        <begin position="6"/>
        <end position="358"/>
    </location>
</feature>
<dbReference type="Proteomes" id="UP000247978">
    <property type="component" value="Unassembled WGS sequence"/>
</dbReference>
<dbReference type="Pfam" id="PF01266">
    <property type="entry name" value="DAO"/>
    <property type="match status" value="1"/>
</dbReference>
<dbReference type="Gene3D" id="3.50.50.60">
    <property type="entry name" value="FAD/NAD(P)-binding domain"/>
    <property type="match status" value="1"/>
</dbReference>
<dbReference type="RefSeq" id="WP_110396954.1">
    <property type="nucleotide sequence ID" value="NZ_JBHUHB010000001.1"/>
</dbReference>
<dbReference type="GO" id="GO:0005737">
    <property type="term" value="C:cytoplasm"/>
    <property type="evidence" value="ECO:0007669"/>
    <property type="project" value="TreeGrafter"/>
</dbReference>
<dbReference type="PANTHER" id="PTHR13847:SF287">
    <property type="entry name" value="FAD-DEPENDENT OXIDOREDUCTASE DOMAIN-CONTAINING PROTEIN 1"/>
    <property type="match status" value="1"/>
</dbReference>
<keyword evidence="4" id="KW-1185">Reference proteome</keyword>
<dbReference type="SUPFAM" id="SSF51905">
    <property type="entry name" value="FAD/NAD(P)-binding domain"/>
    <property type="match status" value="1"/>
</dbReference>
<evidence type="ECO:0000256" key="1">
    <source>
        <dbReference type="ARBA" id="ARBA00023002"/>
    </source>
</evidence>
<dbReference type="InterPro" id="IPR036188">
    <property type="entry name" value="FAD/NAD-bd_sf"/>
</dbReference>
<accession>A0A2V3VNQ2</accession>
<organism evidence="3 4">
    <name type="scientific">Pseudogracilibacillus auburnensis</name>
    <dbReference type="NCBI Taxonomy" id="1494959"/>
    <lineage>
        <taxon>Bacteria</taxon>
        <taxon>Bacillati</taxon>
        <taxon>Bacillota</taxon>
        <taxon>Bacilli</taxon>
        <taxon>Bacillales</taxon>
        <taxon>Bacillaceae</taxon>
        <taxon>Pseudogracilibacillus</taxon>
    </lineage>
</organism>
<dbReference type="PANTHER" id="PTHR13847">
    <property type="entry name" value="SARCOSINE DEHYDROGENASE-RELATED"/>
    <property type="match status" value="1"/>
</dbReference>
<evidence type="ECO:0000313" key="3">
    <source>
        <dbReference type="EMBL" id="PXW83436.1"/>
    </source>
</evidence>
<dbReference type="InterPro" id="IPR006076">
    <property type="entry name" value="FAD-dep_OxRdtase"/>
</dbReference>
<keyword evidence="1" id="KW-0560">Oxidoreductase</keyword>
<dbReference type="OrthoDB" id="9794226at2"/>
<reference evidence="3 4" key="1">
    <citation type="submission" date="2018-05" db="EMBL/GenBank/DDBJ databases">
        <title>Genomic Encyclopedia of Type Strains, Phase IV (KMG-IV): sequencing the most valuable type-strain genomes for metagenomic binning, comparative biology and taxonomic classification.</title>
        <authorList>
            <person name="Goeker M."/>
        </authorList>
    </citation>
    <scope>NUCLEOTIDE SEQUENCE [LARGE SCALE GENOMIC DNA]</scope>
    <source>
        <strain evidence="3 4">DSM 28556</strain>
    </source>
</reference>
<proteinExistence type="predicted"/>
<name>A0A2V3VNQ2_9BACI</name>
<evidence type="ECO:0000313" key="4">
    <source>
        <dbReference type="Proteomes" id="UP000247978"/>
    </source>
</evidence>
<dbReference type="GO" id="GO:0016491">
    <property type="term" value="F:oxidoreductase activity"/>
    <property type="evidence" value="ECO:0007669"/>
    <property type="project" value="UniProtKB-KW"/>
</dbReference>
<protein>
    <submittedName>
        <fullName evidence="3">Glycine/D-amino acid oxidase-like deaminating enzyme</fullName>
    </submittedName>
</protein>
<dbReference type="Gene3D" id="3.30.9.10">
    <property type="entry name" value="D-Amino Acid Oxidase, subunit A, domain 2"/>
    <property type="match status" value="1"/>
</dbReference>
<evidence type="ECO:0000259" key="2">
    <source>
        <dbReference type="Pfam" id="PF01266"/>
    </source>
</evidence>
<dbReference type="GO" id="GO:0032981">
    <property type="term" value="P:mitochondrial respiratory chain complex I assembly"/>
    <property type="evidence" value="ECO:0007669"/>
    <property type="project" value="TreeGrafter"/>
</dbReference>
<dbReference type="AlphaFoldDB" id="A0A2V3VNQ2"/>
<dbReference type="EMBL" id="QJJQ01000016">
    <property type="protein sequence ID" value="PXW83436.1"/>
    <property type="molecule type" value="Genomic_DNA"/>
</dbReference>
<gene>
    <name evidence="3" type="ORF">DFR56_116115</name>
</gene>
<sequence length="389" mass="43372">MPKHSDVIIIGGGVIGSSIAYNLLNDGYTGQVTVFEKDKLYEFSSTPRSAGGVRQLFSTSVNIQIARYSLQKYLTFPEDMAIGEEKAEINFTQRGYLFLTSSKAGLNQLEAQMKLQTKHSVPSQLVQTTDLHTIIPELHIDDLYGGLYCAEDGYLDPYSVMQGYIRKAKQLGATYIYEEIDTILYEKGTVTGVQLKNSQTCSSPIVINCAGPWAPAISEKIHLPIPVVPLKRQIIQFDIEKPLKKKLPLTIDPTGVYFRHEGESLIAGYSEETKPGIDFQWKRSFFEEQLWPTLANRINNFERAKVVRGWAGLYSYNLKDQNAIIGEHPSLSGYYLACGFSGHGMQQAPAVGKGIAELMMTGAYRTLDLSALKFERFALNELVVEDAIV</sequence>